<evidence type="ECO:0000259" key="2">
    <source>
        <dbReference type="PROSITE" id="PS50020"/>
    </source>
</evidence>
<feature type="non-terminal residue" evidence="3">
    <location>
        <position position="234"/>
    </location>
</feature>
<proteinExistence type="predicted"/>
<dbReference type="Gene3D" id="2.20.70.10">
    <property type="match status" value="1"/>
</dbReference>
<dbReference type="InterPro" id="IPR001202">
    <property type="entry name" value="WW_dom"/>
</dbReference>
<accession>A0A8E2AU53</accession>
<dbReference type="InterPro" id="IPR036020">
    <property type="entry name" value="WW_dom_sf"/>
</dbReference>
<feature type="compositionally biased region" description="Low complexity" evidence="1">
    <location>
        <begin position="92"/>
        <end position="112"/>
    </location>
</feature>
<evidence type="ECO:0000313" key="4">
    <source>
        <dbReference type="Proteomes" id="UP000250043"/>
    </source>
</evidence>
<feature type="compositionally biased region" description="Acidic residues" evidence="1">
    <location>
        <begin position="1"/>
        <end position="17"/>
    </location>
</feature>
<name>A0A8E2AU53_9APHY</name>
<feature type="region of interest" description="Disordered" evidence="1">
    <location>
        <begin position="1"/>
        <end position="186"/>
    </location>
</feature>
<feature type="compositionally biased region" description="Basic and acidic residues" evidence="1">
    <location>
        <begin position="217"/>
        <end position="234"/>
    </location>
</feature>
<dbReference type="Proteomes" id="UP000250043">
    <property type="component" value="Unassembled WGS sequence"/>
</dbReference>
<reference evidence="3 4" key="1">
    <citation type="submission" date="2016-07" db="EMBL/GenBank/DDBJ databases">
        <title>Draft genome of the white-rot fungus Obba rivulosa 3A-2.</title>
        <authorList>
            <consortium name="DOE Joint Genome Institute"/>
            <person name="Miettinen O."/>
            <person name="Riley R."/>
            <person name="Acob R."/>
            <person name="Barry K."/>
            <person name="Cullen D."/>
            <person name="De Vries R."/>
            <person name="Hainaut M."/>
            <person name="Hatakka A."/>
            <person name="Henrissat B."/>
            <person name="Hilden K."/>
            <person name="Kuo R."/>
            <person name="Labutti K."/>
            <person name="Lipzen A."/>
            <person name="Makela M.R."/>
            <person name="Sandor L."/>
            <person name="Spatafora J.W."/>
            <person name="Grigoriev I.V."/>
            <person name="Hibbett D.S."/>
        </authorList>
    </citation>
    <scope>NUCLEOTIDE SEQUENCE [LARGE SCALE GENOMIC DNA]</scope>
    <source>
        <strain evidence="3 4">3A-2</strain>
    </source>
</reference>
<feature type="compositionally biased region" description="Acidic residues" evidence="1">
    <location>
        <begin position="36"/>
        <end position="51"/>
    </location>
</feature>
<evidence type="ECO:0000256" key="1">
    <source>
        <dbReference type="SAM" id="MobiDB-lite"/>
    </source>
</evidence>
<dbReference type="PROSITE" id="PS50020">
    <property type="entry name" value="WW_DOMAIN_2"/>
    <property type="match status" value="1"/>
</dbReference>
<dbReference type="SUPFAM" id="SSF51045">
    <property type="entry name" value="WW domain"/>
    <property type="match status" value="1"/>
</dbReference>
<gene>
    <name evidence="3" type="ORF">OBBRIDRAFT_698245</name>
</gene>
<protein>
    <recommendedName>
        <fullName evidence="2">WW domain-containing protein</fullName>
    </recommendedName>
</protein>
<feature type="domain" description="WW" evidence="2">
    <location>
        <begin position="176"/>
        <end position="212"/>
    </location>
</feature>
<dbReference type="AlphaFoldDB" id="A0A8E2AU53"/>
<sequence length="234" mass="25585">MEEDTEILDWGNEDDEQHQESYGGQGTTPPGYRDAEDAEDAVSLGGDEDDMQQFYSYQTKEEEQAKGQPLTPKSATLPLPPLPKREVQRELSGSAQKPAPAPSQPQASGSPQLKRSLSAAKLTHALPPKPVVALPPFVPTTPAQITTLAGPMVNRDRRANGHTKPSSSNDGRDSRDVLPSNWEVRYPRAGGGREVYYYNVKTHESTWSRPVSGRSSPSKDREHGPMRGSEGRSP</sequence>
<feature type="region of interest" description="Disordered" evidence="1">
    <location>
        <begin position="202"/>
        <end position="234"/>
    </location>
</feature>
<dbReference type="CDD" id="cd00201">
    <property type="entry name" value="WW"/>
    <property type="match status" value="1"/>
</dbReference>
<feature type="compositionally biased region" description="Polar residues" evidence="1">
    <location>
        <begin position="207"/>
        <end position="216"/>
    </location>
</feature>
<dbReference type="OrthoDB" id="548295at2759"/>
<dbReference type="SMART" id="SM00456">
    <property type="entry name" value="WW"/>
    <property type="match status" value="1"/>
</dbReference>
<dbReference type="EMBL" id="KV722454">
    <property type="protein sequence ID" value="OCH88400.1"/>
    <property type="molecule type" value="Genomic_DNA"/>
</dbReference>
<keyword evidence="4" id="KW-1185">Reference proteome</keyword>
<organism evidence="3 4">
    <name type="scientific">Obba rivulosa</name>
    <dbReference type="NCBI Taxonomy" id="1052685"/>
    <lineage>
        <taxon>Eukaryota</taxon>
        <taxon>Fungi</taxon>
        <taxon>Dikarya</taxon>
        <taxon>Basidiomycota</taxon>
        <taxon>Agaricomycotina</taxon>
        <taxon>Agaricomycetes</taxon>
        <taxon>Polyporales</taxon>
        <taxon>Gelatoporiaceae</taxon>
        <taxon>Obba</taxon>
    </lineage>
</organism>
<evidence type="ECO:0000313" key="3">
    <source>
        <dbReference type="EMBL" id="OCH88400.1"/>
    </source>
</evidence>